<feature type="region of interest" description="Disordered" evidence="1">
    <location>
        <begin position="466"/>
        <end position="514"/>
    </location>
</feature>
<feature type="region of interest" description="Disordered" evidence="1">
    <location>
        <begin position="1058"/>
        <end position="1292"/>
    </location>
</feature>
<feature type="compositionally biased region" description="Basic and acidic residues" evidence="1">
    <location>
        <begin position="1390"/>
        <end position="1405"/>
    </location>
</feature>
<feature type="compositionally biased region" description="Basic and acidic residues" evidence="1">
    <location>
        <begin position="1083"/>
        <end position="1096"/>
    </location>
</feature>
<dbReference type="Gene3D" id="1.10.510.10">
    <property type="entry name" value="Transferase(Phosphotransferase) domain 1"/>
    <property type="match status" value="2"/>
</dbReference>
<feature type="region of interest" description="Disordered" evidence="1">
    <location>
        <begin position="944"/>
        <end position="964"/>
    </location>
</feature>
<dbReference type="GO" id="GO:0010506">
    <property type="term" value="P:regulation of autophagy"/>
    <property type="evidence" value="ECO:0007669"/>
    <property type="project" value="InterPro"/>
</dbReference>
<protein>
    <submittedName>
        <fullName evidence="3">Related to NNK1 - protein kinase</fullName>
    </submittedName>
</protein>
<dbReference type="InterPro" id="IPR011009">
    <property type="entry name" value="Kinase-like_dom_sf"/>
</dbReference>
<dbReference type="SUPFAM" id="SSF56112">
    <property type="entry name" value="Protein kinase-like (PK-like)"/>
    <property type="match status" value="1"/>
</dbReference>
<feature type="compositionally biased region" description="Polar residues" evidence="1">
    <location>
        <begin position="840"/>
        <end position="850"/>
    </location>
</feature>
<organism evidence="3 4">
    <name type="scientific">Ustilago trichophora</name>
    <dbReference type="NCBI Taxonomy" id="86804"/>
    <lineage>
        <taxon>Eukaryota</taxon>
        <taxon>Fungi</taxon>
        <taxon>Dikarya</taxon>
        <taxon>Basidiomycota</taxon>
        <taxon>Ustilaginomycotina</taxon>
        <taxon>Ustilaginomycetes</taxon>
        <taxon>Ustilaginales</taxon>
        <taxon>Ustilaginaceae</taxon>
        <taxon>Ustilago</taxon>
    </lineage>
</organism>
<feature type="compositionally biased region" description="Basic residues" evidence="1">
    <location>
        <begin position="1253"/>
        <end position="1262"/>
    </location>
</feature>
<evidence type="ECO:0000313" key="3">
    <source>
        <dbReference type="EMBL" id="SPO31630.1"/>
    </source>
</evidence>
<dbReference type="InterPro" id="IPR000719">
    <property type="entry name" value="Prot_kinase_dom"/>
</dbReference>
<feature type="compositionally biased region" description="Low complexity" evidence="1">
    <location>
        <begin position="197"/>
        <end position="212"/>
    </location>
</feature>
<feature type="compositionally biased region" description="Low complexity" evidence="1">
    <location>
        <begin position="1266"/>
        <end position="1288"/>
    </location>
</feature>
<dbReference type="SMART" id="SM00220">
    <property type="entry name" value="S_TKc"/>
    <property type="match status" value="1"/>
</dbReference>
<feature type="compositionally biased region" description="Polar residues" evidence="1">
    <location>
        <begin position="213"/>
        <end position="222"/>
    </location>
</feature>
<feature type="compositionally biased region" description="Polar residues" evidence="1">
    <location>
        <begin position="243"/>
        <end position="255"/>
    </location>
</feature>
<feature type="compositionally biased region" description="Low complexity" evidence="1">
    <location>
        <begin position="1318"/>
        <end position="1327"/>
    </location>
</feature>
<name>A0A5C3ENH2_9BASI</name>
<feature type="compositionally biased region" description="Polar residues" evidence="1">
    <location>
        <begin position="1220"/>
        <end position="1244"/>
    </location>
</feature>
<feature type="region of interest" description="Disordered" evidence="1">
    <location>
        <begin position="628"/>
        <end position="658"/>
    </location>
</feature>
<feature type="compositionally biased region" description="Polar residues" evidence="1">
    <location>
        <begin position="71"/>
        <end position="113"/>
    </location>
</feature>
<dbReference type="GO" id="GO:0005524">
    <property type="term" value="F:ATP binding"/>
    <property type="evidence" value="ECO:0007669"/>
    <property type="project" value="InterPro"/>
</dbReference>
<keyword evidence="3" id="KW-0808">Transferase</keyword>
<feature type="compositionally biased region" description="Low complexity" evidence="1">
    <location>
        <begin position="491"/>
        <end position="504"/>
    </location>
</feature>
<keyword evidence="4" id="KW-1185">Reference proteome</keyword>
<feature type="compositionally biased region" description="Low complexity" evidence="1">
    <location>
        <begin position="382"/>
        <end position="394"/>
    </location>
</feature>
<feature type="domain" description="Protein kinase" evidence="2">
    <location>
        <begin position="323"/>
        <end position="1001"/>
    </location>
</feature>
<dbReference type="PANTHER" id="PTHR24348">
    <property type="entry name" value="SERINE/THREONINE-PROTEIN KINASE UNC-51-RELATED"/>
    <property type="match status" value="1"/>
</dbReference>
<dbReference type="InterPro" id="IPR045269">
    <property type="entry name" value="Atg1-like"/>
</dbReference>
<feature type="compositionally biased region" description="Basic and acidic residues" evidence="1">
    <location>
        <begin position="1192"/>
        <end position="1207"/>
    </location>
</feature>
<gene>
    <name evidence="3" type="ORF">UTRI_06339_B</name>
</gene>
<dbReference type="EMBL" id="OOIN01000039">
    <property type="protein sequence ID" value="SPO31630.1"/>
    <property type="molecule type" value="Genomic_DNA"/>
</dbReference>
<feature type="region of interest" description="Disordered" evidence="1">
    <location>
        <begin position="750"/>
        <end position="775"/>
    </location>
</feature>
<dbReference type="Proteomes" id="UP000324022">
    <property type="component" value="Unassembled WGS sequence"/>
</dbReference>
<feature type="region of interest" description="Disordered" evidence="1">
    <location>
        <begin position="827"/>
        <end position="861"/>
    </location>
</feature>
<feature type="region of interest" description="Disordered" evidence="1">
    <location>
        <begin position="71"/>
        <end position="224"/>
    </location>
</feature>
<dbReference type="OrthoDB" id="4062651at2759"/>
<feature type="compositionally biased region" description="Low complexity" evidence="1">
    <location>
        <begin position="1113"/>
        <end position="1124"/>
    </location>
</feature>
<feature type="compositionally biased region" description="Acidic residues" evidence="1">
    <location>
        <begin position="948"/>
        <end position="962"/>
    </location>
</feature>
<feature type="region of interest" description="Disordered" evidence="1">
    <location>
        <begin position="1"/>
        <end position="32"/>
    </location>
</feature>
<feature type="region of interest" description="Disordered" evidence="1">
    <location>
        <begin position="243"/>
        <end position="263"/>
    </location>
</feature>
<feature type="region of interest" description="Disordered" evidence="1">
    <location>
        <begin position="1317"/>
        <end position="1405"/>
    </location>
</feature>
<sequence>MEPPKAAPLQIPSEDDVPLFDPSGLSASLSADDWHNSFDLNSVAAARLGIGSPPSHDGSASLSAAASIANLTRSDSRNNTNSDTVATSDPQRQASTSRSTSNDVADGKQTLQTPEDDARRGRRRRSSAAQNDVQPPSAGVNSDALPQKDTSVGSKVRMWWERSAAGTPEVDENDSSIVEKPPSSTALPSLRTDVDPTASSSAAGTTFTSPTSITQDTSSPTVRSPAADFLSAFSSLHSVVQPSTSYDNRSLSYSPPRSGHRSLGASLMREDTSNGSAAAPGFASWRGLGSAAAQLYDAKLITAPNPPPRSDDEGARVGPSGRYLLGKTIGFGGFSTVREGWDLEAQGPADPTAPMIDGQRRGRKVAVKIVYHDQNHDRQARDQSTAQQHQQQHSQELHIWKSLPFHQHLLPLLHHERVSLDGPHADQNHSGGTMAELLIMPYCDQGNLLDFVRSEGGIHSIVFPNPNGEHPLSAEDRRSGSGSWVAPSPARSSTQLSRSSSLKTSMDDPTWRYSGPRTGSGFMMARNAGSHALGRVASVSAASQLRTIPAGQEASSVASSPVSAAGSVSSGSRLIRRTNSRLTRSQGVPIDAARETMRQLASALSALHNKSHILHGDLKLENVLGQDQTSWKKRQRMSMLETDGSEARSRQNSGGLADSIDSLGASSISSRQTLDVTDAVMPCWRIADFGLAQVLEPTHAKAGISGAPALIRALKEEMDATGTHEGNGQKKAQRTSRGGSLAYTAPEFLRAQGTPGSSSPRVAQPPGEDGELPPESPYAADMWALGCILYALLSGKLPFSDSFEPRLQMKIAKAQWELPSRLRRRAERLTTSSTSTLTSQQSVSNRNSSMDRAGSVEPPGAADRFAFSQRRSASGVARGPGSFGVMDLSASLPSLLPRERQATEPAPTALPGRMIAVHSDQVVGSAPGRADHLESFEINEVAKARADVEEDPESDEDSDIDPAWDGLSWDRAAARQVLRGLLEPDPRRRWTIDKLCSCAWIRQEGTEPAPSPSPLAPMSLLGNASAARSNLPTSISTATSLSDAKGVFLEREAWAAPNASTNGASKSSSSVSDASQQPNFDKANVDEHFQRTDHGRRSSSLARTRPVQLALDSPASASPAQSPAISMDEDDSAKRRSRSTSRISLRYRDSSRNRSTDVSGSSTPNRDRDPSWMPHHLASSLNSQTHQWVHAAAKDRCDSPADSERRGRLPRSRMADLDENTTWNGEGDTSSDSRAGSQTTSSLHRTVPIAIRGRSHSRSRSRHSGESGSPERFAQRSISRSRSNYSLSHENGGGASSLLYGRSVEVQPVMAPIMADHTQAQRSSTARSRSRAPDALAQILGRQRSRSRSRVRTSLDPSRTDGTSNRSTPSLSAANTHSKVFGAAAEISTDSDRDQEARGRARDRR</sequence>
<evidence type="ECO:0000259" key="2">
    <source>
        <dbReference type="PROSITE" id="PS50011"/>
    </source>
</evidence>
<dbReference type="GO" id="GO:0004674">
    <property type="term" value="F:protein serine/threonine kinase activity"/>
    <property type="evidence" value="ECO:0007669"/>
    <property type="project" value="InterPro"/>
</dbReference>
<evidence type="ECO:0000313" key="4">
    <source>
        <dbReference type="Proteomes" id="UP000324022"/>
    </source>
</evidence>
<dbReference type="GO" id="GO:0005737">
    <property type="term" value="C:cytoplasm"/>
    <property type="evidence" value="ECO:0007669"/>
    <property type="project" value="TreeGrafter"/>
</dbReference>
<feature type="region of interest" description="Disordered" evidence="1">
    <location>
        <begin position="375"/>
        <end position="395"/>
    </location>
</feature>
<feature type="compositionally biased region" description="Basic and acidic residues" evidence="1">
    <location>
        <begin position="1146"/>
        <end position="1155"/>
    </location>
</feature>
<dbReference type="PROSITE" id="PS50011">
    <property type="entry name" value="PROTEIN_KINASE_DOM"/>
    <property type="match status" value="1"/>
</dbReference>
<keyword evidence="3" id="KW-0418">Kinase</keyword>
<feature type="compositionally biased region" description="Low complexity" evidence="1">
    <location>
        <begin position="829"/>
        <end position="839"/>
    </location>
</feature>
<feature type="compositionally biased region" description="Low complexity" evidence="1">
    <location>
        <begin position="1059"/>
        <end position="1075"/>
    </location>
</feature>
<evidence type="ECO:0000256" key="1">
    <source>
        <dbReference type="SAM" id="MobiDB-lite"/>
    </source>
</evidence>
<accession>A0A5C3ENH2</accession>
<proteinExistence type="predicted"/>
<reference evidence="3 4" key="1">
    <citation type="submission" date="2018-03" db="EMBL/GenBank/DDBJ databases">
        <authorList>
            <person name="Guldener U."/>
        </authorList>
    </citation>
    <scope>NUCLEOTIDE SEQUENCE [LARGE SCALE GENOMIC DNA]</scope>
    <source>
        <strain evidence="3 4">NBRC100155</strain>
    </source>
</reference>
<feature type="compositionally biased region" description="Polar residues" evidence="1">
    <location>
        <begin position="1355"/>
        <end position="1378"/>
    </location>
</feature>
<dbReference type="PANTHER" id="PTHR24348:SF68">
    <property type="entry name" value="SERINE_THREONINE-PROTEIN KINASE ATG1C"/>
    <property type="match status" value="1"/>
</dbReference>